<proteinExistence type="inferred from homology"/>
<gene>
    <name evidence="5" type="ORF">BOX15_Mlig001422g1</name>
</gene>
<protein>
    <submittedName>
        <fullName evidence="5">Uncharacterized protein</fullName>
    </submittedName>
</protein>
<accession>A0A267FBP4</accession>
<dbReference type="Proteomes" id="UP000215902">
    <property type="component" value="Unassembled WGS sequence"/>
</dbReference>
<dbReference type="AlphaFoldDB" id="A0A267FBP4"/>
<comment type="similarity">
    <text evidence="1">Belongs to the cytochrome P450 family.</text>
</comment>
<feature type="binding site" description="axial binding residue" evidence="4">
    <location>
        <position position="29"/>
    </location>
    <ligand>
        <name>heme</name>
        <dbReference type="ChEBI" id="CHEBI:30413"/>
    </ligand>
    <ligandPart>
        <name>Fe</name>
        <dbReference type="ChEBI" id="CHEBI:18248"/>
    </ligandPart>
</feature>
<dbReference type="PANTHER" id="PTHR24300:SF375">
    <property type="entry name" value="CYTOCHROME P450 FAMILY"/>
    <property type="match status" value="1"/>
</dbReference>
<dbReference type="GO" id="GO:0005737">
    <property type="term" value="C:cytoplasm"/>
    <property type="evidence" value="ECO:0007669"/>
    <property type="project" value="TreeGrafter"/>
</dbReference>
<dbReference type="InterPro" id="IPR001128">
    <property type="entry name" value="Cyt_P450"/>
</dbReference>
<keyword evidence="4" id="KW-0349">Heme</keyword>
<keyword evidence="3 4" id="KW-0408">Iron</keyword>
<dbReference type="GO" id="GO:0020037">
    <property type="term" value="F:heme binding"/>
    <property type="evidence" value="ECO:0007669"/>
    <property type="project" value="InterPro"/>
</dbReference>
<organism evidence="5 6">
    <name type="scientific">Macrostomum lignano</name>
    <dbReference type="NCBI Taxonomy" id="282301"/>
    <lineage>
        <taxon>Eukaryota</taxon>
        <taxon>Metazoa</taxon>
        <taxon>Spiralia</taxon>
        <taxon>Lophotrochozoa</taxon>
        <taxon>Platyhelminthes</taxon>
        <taxon>Rhabditophora</taxon>
        <taxon>Macrostomorpha</taxon>
        <taxon>Macrostomida</taxon>
        <taxon>Macrostomidae</taxon>
        <taxon>Macrostomum</taxon>
    </lineage>
</organism>
<evidence type="ECO:0000313" key="5">
    <source>
        <dbReference type="EMBL" id="PAA71200.1"/>
    </source>
</evidence>
<dbReference type="GO" id="GO:0016712">
    <property type="term" value="F:oxidoreductase activity, acting on paired donors, with incorporation or reduction of molecular oxygen, reduced flavin or flavoprotein as one donor, and incorporation of one atom of oxygen"/>
    <property type="evidence" value="ECO:0007669"/>
    <property type="project" value="TreeGrafter"/>
</dbReference>
<evidence type="ECO:0000256" key="2">
    <source>
        <dbReference type="ARBA" id="ARBA00022723"/>
    </source>
</evidence>
<dbReference type="InterPro" id="IPR036396">
    <property type="entry name" value="Cyt_P450_sf"/>
</dbReference>
<sequence>FYPEHFLDDEGRYRSSPYLIPFLIGRRSCVGESLARMEIVLFFTAIMQRYRVRPAPESAAKKDDILRGHMGSLRVPGDYRLIFSRR</sequence>
<dbReference type="SUPFAM" id="SSF48264">
    <property type="entry name" value="Cytochrome P450"/>
    <property type="match status" value="1"/>
</dbReference>
<dbReference type="InterPro" id="IPR050182">
    <property type="entry name" value="Cytochrome_P450_fam2"/>
</dbReference>
<evidence type="ECO:0000256" key="1">
    <source>
        <dbReference type="ARBA" id="ARBA00010617"/>
    </source>
</evidence>
<comment type="cofactor">
    <cofactor evidence="4">
        <name>heme</name>
        <dbReference type="ChEBI" id="CHEBI:30413"/>
    </cofactor>
</comment>
<dbReference type="PANTHER" id="PTHR24300">
    <property type="entry name" value="CYTOCHROME P450 508A4-RELATED"/>
    <property type="match status" value="1"/>
</dbReference>
<dbReference type="PRINTS" id="PR00463">
    <property type="entry name" value="EP450I"/>
</dbReference>
<dbReference type="InterPro" id="IPR002401">
    <property type="entry name" value="Cyt_P450_E_grp-I"/>
</dbReference>
<reference evidence="5 6" key="1">
    <citation type="submission" date="2017-06" db="EMBL/GenBank/DDBJ databases">
        <title>A platform for efficient transgenesis in Macrostomum lignano, a flatworm model organism for stem cell research.</title>
        <authorList>
            <person name="Berezikov E."/>
        </authorList>
    </citation>
    <scope>NUCLEOTIDE SEQUENCE [LARGE SCALE GENOMIC DNA]</scope>
    <source>
        <strain evidence="5">DV1</strain>
        <tissue evidence="5">Whole organism</tissue>
    </source>
</reference>
<keyword evidence="2 4" id="KW-0479">Metal-binding</keyword>
<dbReference type="STRING" id="282301.A0A267FBP4"/>
<keyword evidence="6" id="KW-1185">Reference proteome</keyword>
<dbReference type="Gene3D" id="1.10.630.10">
    <property type="entry name" value="Cytochrome P450"/>
    <property type="match status" value="1"/>
</dbReference>
<comment type="caution">
    <text evidence="5">The sequence shown here is derived from an EMBL/GenBank/DDBJ whole genome shotgun (WGS) entry which is preliminary data.</text>
</comment>
<name>A0A267FBP4_9PLAT</name>
<dbReference type="Pfam" id="PF00067">
    <property type="entry name" value="p450"/>
    <property type="match status" value="1"/>
</dbReference>
<dbReference type="OrthoDB" id="2789670at2759"/>
<evidence type="ECO:0000313" key="6">
    <source>
        <dbReference type="Proteomes" id="UP000215902"/>
    </source>
</evidence>
<feature type="non-terminal residue" evidence="5">
    <location>
        <position position="1"/>
    </location>
</feature>
<dbReference type="EMBL" id="NIVC01001181">
    <property type="protein sequence ID" value="PAA71200.1"/>
    <property type="molecule type" value="Genomic_DNA"/>
</dbReference>
<dbReference type="GO" id="GO:0006805">
    <property type="term" value="P:xenobiotic metabolic process"/>
    <property type="evidence" value="ECO:0007669"/>
    <property type="project" value="TreeGrafter"/>
</dbReference>
<evidence type="ECO:0000256" key="3">
    <source>
        <dbReference type="ARBA" id="ARBA00023004"/>
    </source>
</evidence>
<evidence type="ECO:0000256" key="4">
    <source>
        <dbReference type="PIRSR" id="PIRSR602401-1"/>
    </source>
</evidence>
<dbReference type="GO" id="GO:0005506">
    <property type="term" value="F:iron ion binding"/>
    <property type="evidence" value="ECO:0007669"/>
    <property type="project" value="InterPro"/>
</dbReference>
<dbReference type="GO" id="GO:0006082">
    <property type="term" value="P:organic acid metabolic process"/>
    <property type="evidence" value="ECO:0007669"/>
    <property type="project" value="TreeGrafter"/>
</dbReference>